<gene>
    <name evidence="1" type="ORF">QQF64_019368</name>
</gene>
<evidence type="ECO:0000313" key="2">
    <source>
        <dbReference type="Proteomes" id="UP001558613"/>
    </source>
</evidence>
<protein>
    <submittedName>
        <fullName evidence="1">Uncharacterized protein</fullName>
    </submittedName>
</protein>
<sequence>MNTGAFEMPKRSCSCDQMEPIDGDSVEQNFNALCTDQQVQCYANSCRVEESKQELVHEDRERCRDKQQAACLKLYAGTYHANPSNQSADECQSNGFAFEHTQH</sequence>
<dbReference type="Proteomes" id="UP001558613">
    <property type="component" value="Unassembled WGS sequence"/>
</dbReference>
<keyword evidence="2" id="KW-1185">Reference proteome</keyword>
<name>A0ABR3LF95_9TELE</name>
<dbReference type="EMBL" id="JAYMGO010000022">
    <property type="protein sequence ID" value="KAL1251572.1"/>
    <property type="molecule type" value="Genomic_DNA"/>
</dbReference>
<accession>A0ABR3LF95</accession>
<organism evidence="1 2">
    <name type="scientific">Cirrhinus molitorella</name>
    <name type="common">mud carp</name>
    <dbReference type="NCBI Taxonomy" id="172907"/>
    <lineage>
        <taxon>Eukaryota</taxon>
        <taxon>Metazoa</taxon>
        <taxon>Chordata</taxon>
        <taxon>Craniata</taxon>
        <taxon>Vertebrata</taxon>
        <taxon>Euteleostomi</taxon>
        <taxon>Actinopterygii</taxon>
        <taxon>Neopterygii</taxon>
        <taxon>Teleostei</taxon>
        <taxon>Ostariophysi</taxon>
        <taxon>Cypriniformes</taxon>
        <taxon>Cyprinidae</taxon>
        <taxon>Labeoninae</taxon>
        <taxon>Labeonini</taxon>
        <taxon>Cirrhinus</taxon>
    </lineage>
</organism>
<proteinExistence type="predicted"/>
<reference evidence="1 2" key="1">
    <citation type="submission" date="2023-09" db="EMBL/GenBank/DDBJ databases">
        <authorList>
            <person name="Wang M."/>
        </authorList>
    </citation>
    <scope>NUCLEOTIDE SEQUENCE [LARGE SCALE GENOMIC DNA]</scope>
    <source>
        <strain evidence="1">GT-2023</strain>
        <tissue evidence="1">Liver</tissue>
    </source>
</reference>
<comment type="caution">
    <text evidence="1">The sequence shown here is derived from an EMBL/GenBank/DDBJ whole genome shotgun (WGS) entry which is preliminary data.</text>
</comment>
<evidence type="ECO:0000313" key="1">
    <source>
        <dbReference type="EMBL" id="KAL1251572.1"/>
    </source>
</evidence>